<feature type="region of interest" description="Disordered" evidence="1">
    <location>
        <begin position="1"/>
        <end position="27"/>
    </location>
</feature>
<reference evidence="2 3" key="1">
    <citation type="submission" date="2020-02" db="EMBL/GenBank/DDBJ databases">
        <title>Whole-genome analyses of novel actinobacteria.</title>
        <authorList>
            <person name="Sahin N."/>
            <person name="Gencbay T."/>
        </authorList>
    </citation>
    <scope>NUCLEOTIDE SEQUENCE [LARGE SCALE GENOMIC DNA]</scope>
    <source>
        <strain evidence="2 3">HC44</strain>
    </source>
</reference>
<dbReference type="RefSeq" id="WP_165254900.1">
    <property type="nucleotide sequence ID" value="NZ_JAAKZY010000009.1"/>
</dbReference>
<protein>
    <submittedName>
        <fullName evidence="2">Uncharacterized protein</fullName>
    </submittedName>
</protein>
<sequence length="66" mass="6976">MSTTTDHRIETSGSVSLAAADDSVQGADVKSMPGGFHRWLRHPTVAADRVDDRGLVGVGVGVESRR</sequence>
<dbReference type="Proteomes" id="UP000472335">
    <property type="component" value="Unassembled WGS sequence"/>
</dbReference>
<proteinExistence type="predicted"/>
<comment type="caution">
    <text evidence="2">The sequence shown here is derived from an EMBL/GenBank/DDBJ whole genome shotgun (WGS) entry which is preliminary data.</text>
</comment>
<accession>A0A6G4UZ99</accession>
<dbReference type="EMBL" id="JAAKZY010000009">
    <property type="protein sequence ID" value="NGO06980.1"/>
    <property type="molecule type" value="Genomic_DNA"/>
</dbReference>
<feature type="compositionally biased region" description="Basic and acidic residues" evidence="1">
    <location>
        <begin position="1"/>
        <end position="10"/>
    </location>
</feature>
<evidence type="ECO:0000256" key="1">
    <source>
        <dbReference type="SAM" id="MobiDB-lite"/>
    </source>
</evidence>
<gene>
    <name evidence="2" type="ORF">G5C60_04745</name>
</gene>
<dbReference type="AlphaFoldDB" id="A0A6G4UZ99"/>
<keyword evidence="3" id="KW-1185">Reference proteome</keyword>
<name>A0A6G4UZ99_9ACTN</name>
<organism evidence="2 3">
    <name type="scientific">Streptomyces scabichelini</name>
    <dbReference type="NCBI Taxonomy" id="2711217"/>
    <lineage>
        <taxon>Bacteria</taxon>
        <taxon>Bacillati</taxon>
        <taxon>Actinomycetota</taxon>
        <taxon>Actinomycetes</taxon>
        <taxon>Kitasatosporales</taxon>
        <taxon>Streptomycetaceae</taxon>
        <taxon>Streptomyces</taxon>
    </lineage>
</organism>
<evidence type="ECO:0000313" key="3">
    <source>
        <dbReference type="Proteomes" id="UP000472335"/>
    </source>
</evidence>
<evidence type="ECO:0000313" key="2">
    <source>
        <dbReference type="EMBL" id="NGO06980.1"/>
    </source>
</evidence>